<sequence length="344" mass="39255">MMETIQYPIHRAKMKRRSLAAVLYQKPTESTASEEKEEDDDPDTTETMTYVNMIRSLRENDPKFVNLELHGYTVPSSYDPYDLIQALRINKTVRHVEIWKEFLVDLSGEQGRNLFEAIGDLPRCETLFCDFPNPRDGFPLQMHALTCVLTGCSPLKHLSLRNVVLARHEQEVSEALQKHKFLEEFHAKNFLLVNRKITLDPLLQALSAIPTLKIVEIRMKRRQSGALTIRPLRQLCKSKSLLVLKLWQVKLTEELAVLMADALRKNETLKGLTLFDCGLTRNGYEALSHMLRMNSSLVELQLYDEGLDDSCCMAIASGLERNSTLQALTMQPLVPVYDYAAAAM</sequence>
<dbReference type="GO" id="GO:0005634">
    <property type="term" value="C:nucleus"/>
    <property type="evidence" value="ECO:0007669"/>
    <property type="project" value="TreeGrafter"/>
</dbReference>
<dbReference type="InterPro" id="IPR032675">
    <property type="entry name" value="LRR_dom_sf"/>
</dbReference>
<dbReference type="Gene3D" id="3.80.10.10">
    <property type="entry name" value="Ribonuclease Inhibitor"/>
    <property type="match status" value="1"/>
</dbReference>
<feature type="region of interest" description="Disordered" evidence="4">
    <location>
        <begin position="25"/>
        <end position="45"/>
    </location>
</feature>
<keyword evidence="1" id="KW-0343">GTPase activation</keyword>
<proteinExistence type="predicted"/>
<dbReference type="EMBL" id="CAICTM010000005">
    <property type="protein sequence ID" value="CAB9496497.1"/>
    <property type="molecule type" value="Genomic_DNA"/>
</dbReference>
<evidence type="ECO:0000256" key="3">
    <source>
        <dbReference type="ARBA" id="ARBA00022737"/>
    </source>
</evidence>
<evidence type="ECO:0000256" key="1">
    <source>
        <dbReference type="ARBA" id="ARBA00022468"/>
    </source>
</evidence>
<dbReference type="SUPFAM" id="SSF52047">
    <property type="entry name" value="RNI-like"/>
    <property type="match status" value="1"/>
</dbReference>
<organism evidence="5 6">
    <name type="scientific">Seminavis robusta</name>
    <dbReference type="NCBI Taxonomy" id="568900"/>
    <lineage>
        <taxon>Eukaryota</taxon>
        <taxon>Sar</taxon>
        <taxon>Stramenopiles</taxon>
        <taxon>Ochrophyta</taxon>
        <taxon>Bacillariophyta</taxon>
        <taxon>Bacillariophyceae</taxon>
        <taxon>Bacillariophycidae</taxon>
        <taxon>Naviculales</taxon>
        <taxon>Naviculaceae</taxon>
        <taxon>Seminavis</taxon>
    </lineage>
</organism>
<gene>
    <name evidence="5" type="ORF">SEMRO_5_G004710.1</name>
</gene>
<keyword evidence="3" id="KW-0677">Repeat</keyword>
<evidence type="ECO:0000256" key="4">
    <source>
        <dbReference type="SAM" id="MobiDB-lite"/>
    </source>
</evidence>
<accession>A0A9N8H1N2</accession>
<comment type="caution">
    <text evidence="5">The sequence shown here is derived from an EMBL/GenBank/DDBJ whole genome shotgun (WGS) entry which is preliminary data.</text>
</comment>
<dbReference type="GO" id="GO:0031267">
    <property type="term" value="F:small GTPase binding"/>
    <property type="evidence" value="ECO:0007669"/>
    <property type="project" value="TreeGrafter"/>
</dbReference>
<evidence type="ECO:0000313" key="5">
    <source>
        <dbReference type="EMBL" id="CAB9496497.1"/>
    </source>
</evidence>
<keyword evidence="2" id="KW-0433">Leucine-rich repeat</keyword>
<dbReference type="InterPro" id="IPR027038">
    <property type="entry name" value="RanGap"/>
</dbReference>
<dbReference type="PANTHER" id="PTHR24113:SF12">
    <property type="entry name" value="RAN GTPASE-ACTIVATING PROTEIN 1"/>
    <property type="match status" value="1"/>
</dbReference>
<evidence type="ECO:0000313" key="6">
    <source>
        <dbReference type="Proteomes" id="UP001153069"/>
    </source>
</evidence>
<name>A0A9N8H1N2_9STRA</name>
<dbReference type="GO" id="GO:0005096">
    <property type="term" value="F:GTPase activator activity"/>
    <property type="evidence" value="ECO:0007669"/>
    <property type="project" value="UniProtKB-KW"/>
</dbReference>
<dbReference type="GO" id="GO:0048471">
    <property type="term" value="C:perinuclear region of cytoplasm"/>
    <property type="evidence" value="ECO:0007669"/>
    <property type="project" value="TreeGrafter"/>
</dbReference>
<dbReference type="AlphaFoldDB" id="A0A9N8H1N2"/>
<dbReference type="GO" id="GO:0006913">
    <property type="term" value="P:nucleocytoplasmic transport"/>
    <property type="evidence" value="ECO:0007669"/>
    <property type="project" value="TreeGrafter"/>
</dbReference>
<dbReference type="OrthoDB" id="120976at2759"/>
<keyword evidence="6" id="KW-1185">Reference proteome</keyword>
<evidence type="ECO:0000256" key="2">
    <source>
        <dbReference type="ARBA" id="ARBA00022614"/>
    </source>
</evidence>
<reference evidence="5" key="1">
    <citation type="submission" date="2020-06" db="EMBL/GenBank/DDBJ databases">
        <authorList>
            <consortium name="Plant Systems Biology data submission"/>
        </authorList>
    </citation>
    <scope>NUCLEOTIDE SEQUENCE</scope>
    <source>
        <strain evidence="5">D6</strain>
    </source>
</reference>
<dbReference type="PANTHER" id="PTHR24113">
    <property type="entry name" value="RAN GTPASE-ACTIVATING PROTEIN 1"/>
    <property type="match status" value="1"/>
</dbReference>
<feature type="compositionally biased region" description="Acidic residues" evidence="4">
    <location>
        <begin position="35"/>
        <end position="44"/>
    </location>
</feature>
<protein>
    <submittedName>
        <fullName evidence="5">Uncharacterized protein</fullName>
    </submittedName>
</protein>
<dbReference type="Proteomes" id="UP001153069">
    <property type="component" value="Unassembled WGS sequence"/>
</dbReference>
<dbReference type="GO" id="GO:0005829">
    <property type="term" value="C:cytosol"/>
    <property type="evidence" value="ECO:0007669"/>
    <property type="project" value="TreeGrafter"/>
</dbReference>
<dbReference type="SMART" id="SM00368">
    <property type="entry name" value="LRR_RI"/>
    <property type="match status" value="3"/>
</dbReference>